<keyword evidence="8" id="KW-1185">Reference proteome</keyword>
<feature type="transmembrane region" description="Helical" evidence="5">
    <location>
        <begin position="240"/>
        <end position="259"/>
    </location>
</feature>
<name>A0A8J7JKW5_9BACT</name>
<evidence type="ECO:0000256" key="3">
    <source>
        <dbReference type="ARBA" id="ARBA00022989"/>
    </source>
</evidence>
<keyword evidence="3 5" id="KW-1133">Transmembrane helix</keyword>
<feature type="transmembrane region" description="Helical" evidence="5">
    <location>
        <begin position="334"/>
        <end position="354"/>
    </location>
</feature>
<reference evidence="7" key="1">
    <citation type="submission" date="2020-12" db="EMBL/GenBank/DDBJ databases">
        <title>Geomonas sp. Red875, isolated from river sediment.</title>
        <authorList>
            <person name="Xu Z."/>
            <person name="Zhang Z."/>
            <person name="Masuda Y."/>
            <person name="Itoh H."/>
            <person name="Senoo K."/>
        </authorList>
    </citation>
    <scope>NUCLEOTIDE SEQUENCE</scope>
    <source>
        <strain evidence="7">Red875</strain>
    </source>
</reference>
<feature type="domain" description="O-antigen ligase-related" evidence="6">
    <location>
        <begin position="213"/>
        <end position="345"/>
    </location>
</feature>
<evidence type="ECO:0000256" key="5">
    <source>
        <dbReference type="SAM" id="Phobius"/>
    </source>
</evidence>
<feature type="transmembrane region" description="Helical" evidence="5">
    <location>
        <begin position="6"/>
        <end position="25"/>
    </location>
</feature>
<keyword evidence="2 5" id="KW-0812">Transmembrane</keyword>
<sequence length="447" mass="50266">MIRCALAILFIFITYEGFFLFPESIRIPVKGVFRLKDAIFLISPLFLLFSLQHVIRSVSEDKEARLILAGVLLIVFNPLMAQMYFGQPYLTGLMGYRHSLFYLLFFVLGAMIRDEPDLVRFCRTMAVLVFAYLVLLVLTRSDPHLGIIHYDQNWYERDSLVRYGGRRMFFPFGMVYILFYFIALADYTSTGGPRSGFQRYFLPLFHLNFARSVLLTGTRIFIFLLPMASLLAVWNSRRRWFIMAGLALTLAVSQGISLARSGGNWEATKLGQLFSATPSIEKETGRSMQNRICFENFLKSPVLGVGSLIDSKSPSGDLQKYGFFNCPDIGFGKIAAEYGVLGLLWVLWLFVHVFKKTGAIIREGGGQGGYSVTVARGLRYFYVMLALSLFNLNHFHAFDSIPVIALSLVLLRTAGKGAPPGPELPVPARQLKTRARAGAAILDTERA</sequence>
<dbReference type="Proteomes" id="UP000636888">
    <property type="component" value="Unassembled WGS sequence"/>
</dbReference>
<gene>
    <name evidence="7" type="ORF">JFN93_05995</name>
</gene>
<proteinExistence type="predicted"/>
<comment type="subcellular location">
    <subcellularLocation>
        <location evidence="1">Membrane</location>
        <topology evidence="1">Multi-pass membrane protein</topology>
    </subcellularLocation>
</comment>
<dbReference type="InterPro" id="IPR007016">
    <property type="entry name" value="O-antigen_ligase-rel_domated"/>
</dbReference>
<organism evidence="7 8">
    <name type="scientific">Geomesophilobacter sediminis</name>
    <dbReference type="NCBI Taxonomy" id="2798584"/>
    <lineage>
        <taxon>Bacteria</taxon>
        <taxon>Pseudomonadati</taxon>
        <taxon>Thermodesulfobacteriota</taxon>
        <taxon>Desulfuromonadia</taxon>
        <taxon>Geobacterales</taxon>
        <taxon>Geobacteraceae</taxon>
        <taxon>Geomesophilobacter</taxon>
    </lineage>
</organism>
<feature type="transmembrane region" description="Helical" evidence="5">
    <location>
        <begin position="37"/>
        <end position="55"/>
    </location>
</feature>
<evidence type="ECO:0000259" key="6">
    <source>
        <dbReference type="Pfam" id="PF04932"/>
    </source>
</evidence>
<keyword evidence="4 5" id="KW-0472">Membrane</keyword>
<dbReference type="AlphaFoldDB" id="A0A8J7JKW5"/>
<evidence type="ECO:0000313" key="8">
    <source>
        <dbReference type="Proteomes" id="UP000636888"/>
    </source>
</evidence>
<accession>A0A8J7JKW5</accession>
<dbReference type="EMBL" id="JAEMHM010000004">
    <property type="protein sequence ID" value="MBJ6724250.1"/>
    <property type="molecule type" value="Genomic_DNA"/>
</dbReference>
<comment type="caution">
    <text evidence="7">The sequence shown here is derived from an EMBL/GenBank/DDBJ whole genome shotgun (WGS) entry which is preliminary data.</text>
</comment>
<feature type="transmembrane region" description="Helical" evidence="5">
    <location>
        <begin position="169"/>
        <end position="189"/>
    </location>
</feature>
<evidence type="ECO:0000256" key="2">
    <source>
        <dbReference type="ARBA" id="ARBA00022692"/>
    </source>
</evidence>
<evidence type="ECO:0000256" key="4">
    <source>
        <dbReference type="ARBA" id="ARBA00023136"/>
    </source>
</evidence>
<feature type="transmembrane region" description="Helical" evidence="5">
    <location>
        <begin position="93"/>
        <end position="112"/>
    </location>
</feature>
<evidence type="ECO:0000256" key="1">
    <source>
        <dbReference type="ARBA" id="ARBA00004141"/>
    </source>
</evidence>
<protein>
    <recommendedName>
        <fullName evidence="6">O-antigen ligase-related domain-containing protein</fullName>
    </recommendedName>
</protein>
<evidence type="ECO:0000313" key="7">
    <source>
        <dbReference type="EMBL" id="MBJ6724250.1"/>
    </source>
</evidence>
<dbReference type="Pfam" id="PF04932">
    <property type="entry name" value="Wzy_C"/>
    <property type="match status" value="1"/>
</dbReference>
<dbReference type="RefSeq" id="WP_199383086.1">
    <property type="nucleotide sequence ID" value="NZ_JAEMHM010000004.1"/>
</dbReference>
<feature type="transmembrane region" description="Helical" evidence="5">
    <location>
        <begin position="209"/>
        <end position="233"/>
    </location>
</feature>
<feature type="transmembrane region" description="Helical" evidence="5">
    <location>
        <begin position="67"/>
        <end position="86"/>
    </location>
</feature>